<dbReference type="AlphaFoldDB" id="A0A8T0GNZ8"/>
<dbReference type="EMBL" id="CM026430">
    <property type="protein sequence ID" value="KAG0560740.1"/>
    <property type="molecule type" value="Genomic_DNA"/>
</dbReference>
<comment type="caution">
    <text evidence="1">The sequence shown here is derived from an EMBL/GenBank/DDBJ whole genome shotgun (WGS) entry which is preliminary data.</text>
</comment>
<organism evidence="1 2">
    <name type="scientific">Ceratodon purpureus</name>
    <name type="common">Fire moss</name>
    <name type="synonym">Dicranum purpureum</name>
    <dbReference type="NCBI Taxonomy" id="3225"/>
    <lineage>
        <taxon>Eukaryota</taxon>
        <taxon>Viridiplantae</taxon>
        <taxon>Streptophyta</taxon>
        <taxon>Embryophyta</taxon>
        <taxon>Bryophyta</taxon>
        <taxon>Bryophytina</taxon>
        <taxon>Bryopsida</taxon>
        <taxon>Dicranidae</taxon>
        <taxon>Pseudoditrichales</taxon>
        <taxon>Ditrichaceae</taxon>
        <taxon>Ceratodon</taxon>
    </lineage>
</organism>
<evidence type="ECO:0000313" key="2">
    <source>
        <dbReference type="Proteomes" id="UP000822688"/>
    </source>
</evidence>
<reference evidence="1" key="1">
    <citation type="submission" date="2020-06" db="EMBL/GenBank/DDBJ databases">
        <title>WGS assembly of Ceratodon purpureus strain R40.</title>
        <authorList>
            <person name="Carey S.B."/>
            <person name="Jenkins J."/>
            <person name="Shu S."/>
            <person name="Lovell J.T."/>
            <person name="Sreedasyam A."/>
            <person name="Maumus F."/>
            <person name="Tiley G.P."/>
            <person name="Fernandez-Pozo N."/>
            <person name="Barry K."/>
            <person name="Chen C."/>
            <person name="Wang M."/>
            <person name="Lipzen A."/>
            <person name="Daum C."/>
            <person name="Saski C.A."/>
            <person name="Payton A.C."/>
            <person name="Mcbreen J.C."/>
            <person name="Conrad R.E."/>
            <person name="Kollar L.M."/>
            <person name="Olsson S."/>
            <person name="Huttunen S."/>
            <person name="Landis J.B."/>
            <person name="Wickett N.J."/>
            <person name="Johnson M.G."/>
            <person name="Rensing S.A."/>
            <person name="Grimwood J."/>
            <person name="Schmutz J."/>
            <person name="Mcdaniel S.F."/>
        </authorList>
    </citation>
    <scope>NUCLEOTIDE SEQUENCE</scope>
    <source>
        <strain evidence="1">R40</strain>
    </source>
</reference>
<dbReference type="Proteomes" id="UP000822688">
    <property type="component" value="Chromosome 9"/>
</dbReference>
<evidence type="ECO:0000313" key="1">
    <source>
        <dbReference type="EMBL" id="KAG0560740.1"/>
    </source>
</evidence>
<keyword evidence="2" id="KW-1185">Reference proteome</keyword>
<proteinExistence type="predicted"/>
<accession>A0A8T0GNZ8</accession>
<sequence length="165" mass="18467">MSQVFSMAVQSRRAQKCRFAKRSSNSSPSVPVRTFPRRCSILSSSLMRFVLSVLPDEKRFMRCFSACTYAVFWASLPSMNSSLLVAIGPSDPPEDTSVCARFSPITYANKRPMDAELRSAKLQETSKVQGARARSAMELQQRAWRIEAAIKQLCSSPSRRFEAAT</sequence>
<protein>
    <submittedName>
        <fullName evidence="1">Uncharacterized protein</fullName>
    </submittedName>
</protein>
<name>A0A8T0GNZ8_CERPU</name>
<gene>
    <name evidence="1" type="ORF">KC19_9G009100</name>
</gene>